<dbReference type="EMBL" id="JAUEPP010000007">
    <property type="protein sequence ID" value="KAK3338793.1"/>
    <property type="molecule type" value="Genomic_DNA"/>
</dbReference>
<organism evidence="2 3">
    <name type="scientific">Neurospora tetraspora</name>
    <dbReference type="NCBI Taxonomy" id="94610"/>
    <lineage>
        <taxon>Eukaryota</taxon>
        <taxon>Fungi</taxon>
        <taxon>Dikarya</taxon>
        <taxon>Ascomycota</taxon>
        <taxon>Pezizomycotina</taxon>
        <taxon>Sordariomycetes</taxon>
        <taxon>Sordariomycetidae</taxon>
        <taxon>Sordariales</taxon>
        <taxon>Sordariaceae</taxon>
        <taxon>Neurospora</taxon>
    </lineage>
</organism>
<feature type="region of interest" description="Disordered" evidence="1">
    <location>
        <begin position="129"/>
        <end position="153"/>
    </location>
</feature>
<accession>A0AAE0MN82</accession>
<comment type="caution">
    <text evidence="2">The sequence shown here is derived from an EMBL/GenBank/DDBJ whole genome shotgun (WGS) entry which is preliminary data.</text>
</comment>
<evidence type="ECO:0000313" key="2">
    <source>
        <dbReference type="EMBL" id="KAK3338793.1"/>
    </source>
</evidence>
<reference evidence="2" key="1">
    <citation type="journal article" date="2023" name="Mol. Phylogenet. Evol.">
        <title>Genome-scale phylogeny and comparative genomics of the fungal order Sordariales.</title>
        <authorList>
            <person name="Hensen N."/>
            <person name="Bonometti L."/>
            <person name="Westerberg I."/>
            <person name="Brannstrom I.O."/>
            <person name="Guillou S."/>
            <person name="Cros-Aarteil S."/>
            <person name="Calhoun S."/>
            <person name="Haridas S."/>
            <person name="Kuo A."/>
            <person name="Mondo S."/>
            <person name="Pangilinan J."/>
            <person name="Riley R."/>
            <person name="LaButti K."/>
            <person name="Andreopoulos B."/>
            <person name="Lipzen A."/>
            <person name="Chen C."/>
            <person name="Yan M."/>
            <person name="Daum C."/>
            <person name="Ng V."/>
            <person name="Clum A."/>
            <person name="Steindorff A."/>
            <person name="Ohm R.A."/>
            <person name="Martin F."/>
            <person name="Silar P."/>
            <person name="Natvig D.O."/>
            <person name="Lalanne C."/>
            <person name="Gautier V."/>
            <person name="Ament-Velasquez S.L."/>
            <person name="Kruys A."/>
            <person name="Hutchinson M.I."/>
            <person name="Powell A.J."/>
            <person name="Barry K."/>
            <person name="Miller A.N."/>
            <person name="Grigoriev I.V."/>
            <person name="Debuchy R."/>
            <person name="Gladieux P."/>
            <person name="Hiltunen Thoren M."/>
            <person name="Johannesson H."/>
        </authorList>
    </citation>
    <scope>NUCLEOTIDE SEQUENCE</scope>
    <source>
        <strain evidence="2">CBS 560.94</strain>
    </source>
</reference>
<reference evidence="2" key="2">
    <citation type="submission" date="2023-06" db="EMBL/GenBank/DDBJ databases">
        <authorList>
            <consortium name="Lawrence Berkeley National Laboratory"/>
            <person name="Haridas S."/>
            <person name="Hensen N."/>
            <person name="Bonometti L."/>
            <person name="Westerberg I."/>
            <person name="Brannstrom I.O."/>
            <person name="Guillou S."/>
            <person name="Cros-Aarteil S."/>
            <person name="Calhoun S."/>
            <person name="Kuo A."/>
            <person name="Mondo S."/>
            <person name="Pangilinan J."/>
            <person name="Riley R."/>
            <person name="Labutti K."/>
            <person name="Andreopoulos B."/>
            <person name="Lipzen A."/>
            <person name="Chen C."/>
            <person name="Yanf M."/>
            <person name="Daum C."/>
            <person name="Ng V."/>
            <person name="Clum A."/>
            <person name="Steindorff A."/>
            <person name="Ohm R."/>
            <person name="Martin F."/>
            <person name="Silar P."/>
            <person name="Natvig D."/>
            <person name="Lalanne C."/>
            <person name="Gautier V."/>
            <person name="Ament-Velasquez S.L."/>
            <person name="Kruys A."/>
            <person name="Hutchinson M.I."/>
            <person name="Powell A.J."/>
            <person name="Barry K."/>
            <person name="Miller A.N."/>
            <person name="Grigoriev I.V."/>
            <person name="Debuchy R."/>
            <person name="Gladieux P."/>
            <person name="Thoren M.H."/>
            <person name="Johannesson H."/>
        </authorList>
    </citation>
    <scope>NUCLEOTIDE SEQUENCE</scope>
    <source>
        <strain evidence="2">CBS 560.94</strain>
    </source>
</reference>
<proteinExistence type="predicted"/>
<evidence type="ECO:0000256" key="1">
    <source>
        <dbReference type="SAM" id="MobiDB-lite"/>
    </source>
</evidence>
<gene>
    <name evidence="2" type="ORF">B0H65DRAFT_551575</name>
</gene>
<keyword evidence="3" id="KW-1185">Reference proteome</keyword>
<sequence length="382" mass="42737">MEPIMEIEDLENILHDANEQQRAVYWLILDRAFDFIRRMQIQHAKSSSTPLMVFPTVNDFFATLPADDPATLPMLNNMQFTIVGYKWMVTLAKSNALIQGITSLGQTRPIVNSLQALLDKTSEVRDFKEEVAPNPVDGEASDPGNGEASNPPVTRIINPISTVIDFLAAREWCRRRDCVEAREAFGQQNGTNDIPLDQATQKKLAGQLSLAAMNEVGMVDNLYHGKPGKKKLNYIIKRLRELPTLAVSLLGWEAVFDAIDSHLGISQVPIYTTDLEIQPYRLFTDRYEKMKELFSKSKASVMNTFSSPFLARFAGDPKAEVQANPSTSNKRPRDDDTTSDSDLDLEHSMHPNKKARVQNPESGEQAVELPVGAAFHPESHLE</sequence>
<protein>
    <submittedName>
        <fullName evidence="2">Uncharacterized protein</fullName>
    </submittedName>
</protein>
<dbReference type="GeneID" id="87866975"/>
<dbReference type="AlphaFoldDB" id="A0AAE0MN82"/>
<evidence type="ECO:0000313" key="3">
    <source>
        <dbReference type="Proteomes" id="UP001278500"/>
    </source>
</evidence>
<feature type="region of interest" description="Disordered" evidence="1">
    <location>
        <begin position="316"/>
        <end position="382"/>
    </location>
</feature>
<name>A0AAE0MN82_9PEZI</name>
<dbReference type="Proteomes" id="UP001278500">
    <property type="component" value="Unassembled WGS sequence"/>
</dbReference>
<dbReference type="RefSeq" id="XP_062678153.1">
    <property type="nucleotide sequence ID" value="XM_062829821.1"/>
</dbReference>